<evidence type="ECO:0000256" key="1">
    <source>
        <dbReference type="SAM" id="Phobius"/>
    </source>
</evidence>
<dbReference type="AlphaFoldDB" id="A0A0U3H1D2"/>
<feature type="transmembrane region" description="Helical" evidence="1">
    <location>
        <begin position="1130"/>
        <end position="1150"/>
    </location>
</feature>
<organism evidence="2 5">
    <name type="scientific">Sulfolobus acidocaldarius</name>
    <dbReference type="NCBI Taxonomy" id="2285"/>
    <lineage>
        <taxon>Archaea</taxon>
        <taxon>Thermoproteota</taxon>
        <taxon>Thermoprotei</taxon>
        <taxon>Sulfolobales</taxon>
        <taxon>Sulfolobaceae</taxon>
        <taxon>Sulfolobus</taxon>
    </lineage>
</organism>
<evidence type="ECO:0000313" key="2">
    <source>
        <dbReference type="EMBL" id="ALU28752.1"/>
    </source>
</evidence>
<proteinExistence type="predicted"/>
<keyword evidence="1" id="KW-0472">Membrane</keyword>
<dbReference type="PaxDb" id="1435377-SUSAZ_04630"/>
<dbReference type="SMR" id="A0A0U3H1D2"/>
<protein>
    <submittedName>
        <fullName evidence="2">Uncharacterized protein</fullName>
    </submittedName>
</protein>
<evidence type="ECO:0000313" key="3">
    <source>
        <dbReference type="EMBL" id="ALU31472.1"/>
    </source>
</evidence>
<dbReference type="Proteomes" id="UP000065473">
    <property type="component" value="Chromosome"/>
</dbReference>
<dbReference type="STRING" id="1435377.SUSAZ_04610"/>
<name>A0A0U3H1D2_9CREN</name>
<accession>A0A0U3H1D2</accession>
<dbReference type="Proteomes" id="UP000060043">
    <property type="component" value="Chromosome"/>
</dbReference>
<gene>
    <name evidence="2" type="ORF">ATY89_01445</name>
    <name evidence="3" type="ORF">ATZ20_04480</name>
</gene>
<dbReference type="EMBL" id="CP013694">
    <property type="protein sequence ID" value="ALU28752.1"/>
    <property type="molecule type" value="Genomic_DNA"/>
</dbReference>
<dbReference type="OrthoDB" id="43376at2157"/>
<dbReference type="EMBL" id="CP013695">
    <property type="protein sequence ID" value="ALU31472.1"/>
    <property type="molecule type" value="Genomic_DNA"/>
</dbReference>
<keyword evidence="1" id="KW-0812">Transmembrane</keyword>
<evidence type="ECO:0000313" key="4">
    <source>
        <dbReference type="Proteomes" id="UP000060043"/>
    </source>
</evidence>
<dbReference type="RefSeq" id="WP_011277862.1">
    <property type="nucleotide sequence ID" value="NZ_CP013694.1"/>
</dbReference>
<keyword evidence="1" id="KW-1133">Transmembrane helix</keyword>
<reference evidence="4 5" key="1">
    <citation type="submission" date="2015-12" db="EMBL/GenBank/DDBJ databases">
        <title>A stable core within a dynamic pangenome in Sulfolobus acidocaldarius.</title>
        <authorList>
            <person name="Anderson R."/>
            <person name="Kouris A."/>
            <person name="Seward C."/>
            <person name="Campbell K."/>
            <person name="Whitaker R."/>
        </authorList>
    </citation>
    <scope>NUCLEOTIDE SEQUENCE [LARGE SCALE GENOMIC DNA]</scope>
    <source>
        <strain evidence="2 5">GG12-C01-09</strain>
        <strain evidence="3 4">NG05B_CO5_07</strain>
    </source>
</reference>
<evidence type="ECO:0000313" key="5">
    <source>
        <dbReference type="Proteomes" id="UP000065473"/>
    </source>
</evidence>
<dbReference type="GeneID" id="14551512"/>
<sequence length="1155" mass="128917">MKFVSIFLILHILIGTIAPVLTTGSSLNPPPEWLAQAVNTQINQLWAKSPTGLYAFKEAQTANNSFWLDDQAKFLQSIAPYWQSYSTYVSPILQFLQQGDINGLFIKRFEYPSLQNLGTDTWTNGFEILRGNPLSENFSVSTYYNPTLPLAFLSPIIIQLPDGVLVNVNQDMENIVIDGGFGGSGGQNPPWISFNGTVANGSIVTLIKSAKTYLNLTGPTFFGTPSENLYVNFPIINRLQSPYPIQFMNGLGGQYNYQQKFVPINFTILVQGHGFFYFTFIWAPNVHGYPGNTLYASFVPVYVNSNTWTQITIPILQQEVPEVVATTLPIFLVGVGFIVSSAGTSVSGTFPSRTKPSVVYIADLSTNVPTTYSPQFSITQEDNSVVYNESWKSDYYGVTFWYAWILNDSNALIGLGYIPLANSTIYVPFNQLSTLSTGYTELVTQNQGLIKNYQDISNVSWSYFTNVNIGKWMLLSTNYAPNWIGELQLLFVFPGASTSSQYINVLGHSAYGGDPYQVRNTLYFNSTFSTPPGMYQWVQVAYRAPNSSWYFTFDLYPSVDYIPDPNNVVNLLLNVPTYYEYADLGMNYYEGEIIYALALLGEYGNSQALQMAEQAWSAYYSLLQKYNGQTYTSSLALFILATEVLYQVTGSPEYSSALDQLGSWLLQYQNVSRYAYYYFPMWYHKINTGLDVNGFNSYGLIINQSSNMGVGYVMSGTQIRVNFFEDIPLNTSYAIYLLDKGTLPFTYQNTLNVSGTFTTTLWMNAQTAGTLANITVTVQIANNGNVLQTIGSGTLTNVQLGGGAGSPPFYPVTLKFPVLTTINAPPNSTLIVGLNIKGTNTVYVLVDSTNGPSNVTIPLSWKNPFYGEFTLPEIENPNPAVKNYPQPYLLDAGALSGLALVTLYKTTGNTTYMQRAQLVMNSIHYGPVPESGYQVLGINTFQANRLWVYASYSTVDADAYTYKSELTAEFALAVGNYTVASLALTDVWWRTVCNYSGFLAFYVGNNQRSDFQINSETQPWGVATIESLSAINDTLYPYYISNLGNFNYMTNMQWNGTALIIDIYMHSDNSTTLYFHTIYDRFNILVNGQYVKYARSFNVIYFLANLRQGQNTIIIVPNPSTGKNNMTGSVIIYVIPIALVGIFFLIFWVLRRSKK</sequence>